<feature type="binding site" description="axial binding residue" evidence="10">
    <location>
        <position position="368"/>
    </location>
    <ligand>
        <name>heme</name>
        <dbReference type="ChEBI" id="CHEBI:30413"/>
    </ligand>
    <ligandPart>
        <name>Fe</name>
        <dbReference type="ChEBI" id="CHEBI:18248"/>
    </ligandPart>
</feature>
<keyword evidence="8" id="KW-0753">Steroid metabolism</keyword>
<evidence type="ECO:0000256" key="7">
    <source>
        <dbReference type="ARBA" id="ARBA00023004"/>
    </source>
</evidence>
<dbReference type="AlphaFoldDB" id="A0A9F5IR36"/>
<keyword evidence="8" id="KW-0443">Lipid metabolism</keyword>
<evidence type="ECO:0000256" key="4">
    <source>
        <dbReference type="ARBA" id="ARBA00022617"/>
    </source>
</evidence>
<dbReference type="GO" id="GO:0005506">
    <property type="term" value="F:iron ion binding"/>
    <property type="evidence" value="ECO:0007669"/>
    <property type="project" value="InterPro"/>
</dbReference>
<comment type="pathway">
    <text evidence="2">Lipid metabolism; bile acid biosynthesis.</text>
</comment>
<dbReference type="OMA" id="WSEVVQM"/>
<evidence type="ECO:0000256" key="2">
    <source>
        <dbReference type="ARBA" id="ARBA00004860"/>
    </source>
</evidence>
<dbReference type="InterPro" id="IPR001128">
    <property type="entry name" value="Cyt_P450"/>
</dbReference>
<keyword evidence="6" id="KW-0560">Oxidoreductase</keyword>
<dbReference type="InterPro" id="IPR050529">
    <property type="entry name" value="CYP450_sterol_14alpha_dmase"/>
</dbReference>
<evidence type="ECO:0000256" key="11">
    <source>
        <dbReference type="PIRSR" id="PIRSR000047-2"/>
    </source>
</evidence>
<feature type="binding site" evidence="11">
    <location>
        <position position="214"/>
    </location>
    <ligand>
        <name>substrate</name>
    </ligand>
</feature>
<evidence type="ECO:0000256" key="10">
    <source>
        <dbReference type="PIRSR" id="PIRSR000047-1"/>
    </source>
</evidence>
<feature type="non-terminal residue" evidence="13">
    <location>
        <position position="1"/>
    </location>
</feature>
<comment type="similarity">
    <text evidence="3 9">Belongs to the cytochrome P450 family.</text>
</comment>
<evidence type="ECO:0000256" key="3">
    <source>
        <dbReference type="ARBA" id="ARBA00010617"/>
    </source>
</evidence>
<dbReference type="SUPFAM" id="SSF48264">
    <property type="entry name" value="Cytochrome P450"/>
    <property type="match status" value="1"/>
</dbReference>
<keyword evidence="4 9" id="KW-0349">Heme</keyword>
<sequence>LPGKYMTFIINPLHYHIVTKNSKYLEFAEFADQISSQAFDHPPVVNGSCPGLNEHVHRNYQYLLGKPLDTLSHNMMNNLQNIFQSKFSQMVDWETGKMHKFCFSVIFEASFKTLYGRDPHQDDYSVTDAIGEKFLKFDANFSYLALNIPIQFLGATKRVRREIINFLNPKKMERWLEVSEVVQNRKDVFETYKVLGDYEKAAHHLALLWASVGNTIPATFWAMYYLLRHPEAFAMVRDEIDHLLQSTGQERRPGYNIYLTREQLDNLVYLESAINESLRMCSSSMNIRAIKENFILKLEENHEVSLRKGDFVAIFPPVLHLDPEIYEDPKAYKFDRYVENGKKKTTFFKQGKKLKYFLMPFGSGSSMCPGRFFAMNEIKLFLILALVYFDMEIMEAKQLGQEKDRIGLGILLPDSDIIFRYKLRS</sequence>
<dbReference type="GO" id="GO:0020037">
    <property type="term" value="F:heme binding"/>
    <property type="evidence" value="ECO:0007669"/>
    <property type="project" value="InterPro"/>
</dbReference>
<dbReference type="GO" id="GO:0008396">
    <property type="term" value="F:oxysterol 7-alpha-hydroxylase activity"/>
    <property type="evidence" value="ECO:0007669"/>
    <property type="project" value="TreeGrafter"/>
</dbReference>
<dbReference type="GO" id="GO:0005789">
    <property type="term" value="C:endoplasmic reticulum membrane"/>
    <property type="evidence" value="ECO:0007669"/>
    <property type="project" value="UniProtKB-SubCell"/>
</dbReference>
<evidence type="ECO:0000256" key="1">
    <source>
        <dbReference type="ARBA" id="ARBA00001971"/>
    </source>
</evidence>
<evidence type="ECO:0000256" key="9">
    <source>
        <dbReference type="PIRNR" id="PIRNR000047"/>
    </source>
</evidence>
<dbReference type="Proteomes" id="UP000695026">
    <property type="component" value="Unplaced"/>
</dbReference>
<dbReference type="Gene3D" id="1.10.630.10">
    <property type="entry name" value="Cytochrome P450"/>
    <property type="match status" value="1"/>
</dbReference>
<dbReference type="PRINTS" id="PR00463">
    <property type="entry name" value="EP450I"/>
</dbReference>
<keyword evidence="9" id="KW-0472">Membrane</keyword>
<comment type="subcellular location">
    <subcellularLocation>
        <location evidence="9">Endoplasmic reticulum membrane</location>
    </subcellularLocation>
</comment>
<keyword evidence="12" id="KW-1185">Reference proteome</keyword>
<dbReference type="PANTHER" id="PTHR24304">
    <property type="entry name" value="CYTOCHROME P450 FAMILY 7"/>
    <property type="match status" value="1"/>
</dbReference>
<keyword evidence="5 9" id="KW-0479">Metal-binding</keyword>
<evidence type="ECO:0000256" key="8">
    <source>
        <dbReference type="ARBA" id="ARBA00023221"/>
    </source>
</evidence>
<dbReference type="InterPro" id="IPR024204">
    <property type="entry name" value="Cyt_P450_CYP7A1-type"/>
</dbReference>
<dbReference type="GeneID" id="103059038"/>
<reference evidence="13" key="1">
    <citation type="submission" date="2025-08" db="UniProtKB">
        <authorList>
            <consortium name="RefSeq"/>
        </authorList>
    </citation>
    <scope>IDENTIFICATION</scope>
    <source>
        <tissue evidence="13">Liver</tissue>
    </source>
</reference>
<protein>
    <submittedName>
        <fullName evidence="13">25-hydroxycholesterol 7-alpha-hydroxylase</fullName>
    </submittedName>
</protein>
<evidence type="ECO:0000256" key="6">
    <source>
        <dbReference type="ARBA" id="ARBA00023002"/>
    </source>
</evidence>
<evidence type="ECO:0000313" key="12">
    <source>
        <dbReference type="Proteomes" id="UP000695026"/>
    </source>
</evidence>
<dbReference type="PANTHER" id="PTHR24304:SF0">
    <property type="entry name" value="CYTOCHROME P450 7B1"/>
    <property type="match status" value="1"/>
</dbReference>
<gene>
    <name evidence="13" type="primary">LOC103059038</name>
</gene>
<dbReference type="PIRSF" id="PIRSF000047">
    <property type="entry name" value="Cytochrome_CYPVIIA1"/>
    <property type="match status" value="1"/>
</dbReference>
<dbReference type="InterPro" id="IPR036396">
    <property type="entry name" value="Cyt_P450_sf"/>
</dbReference>
<dbReference type="Pfam" id="PF00067">
    <property type="entry name" value="p450"/>
    <property type="match status" value="1"/>
</dbReference>
<comment type="cofactor">
    <cofactor evidence="1 9 10">
        <name>heme</name>
        <dbReference type="ChEBI" id="CHEBI:30413"/>
    </cofactor>
</comment>
<dbReference type="GO" id="GO:0042632">
    <property type="term" value="P:cholesterol homeostasis"/>
    <property type="evidence" value="ECO:0007669"/>
    <property type="project" value="TreeGrafter"/>
</dbReference>
<name>A0A9F5IR36_PYTBI</name>
<dbReference type="GO" id="GO:0006699">
    <property type="term" value="P:bile acid biosynthetic process"/>
    <property type="evidence" value="ECO:0007669"/>
    <property type="project" value="TreeGrafter"/>
</dbReference>
<proteinExistence type="inferred from homology"/>
<dbReference type="InterPro" id="IPR002401">
    <property type="entry name" value="Cyt_P450_E_grp-I"/>
</dbReference>
<keyword evidence="9" id="KW-0256">Endoplasmic reticulum</keyword>
<keyword evidence="7 9" id="KW-0408">Iron</keyword>
<organism evidence="12 13">
    <name type="scientific">Python bivittatus</name>
    <name type="common">Burmese python</name>
    <name type="synonym">Python molurus bivittatus</name>
    <dbReference type="NCBI Taxonomy" id="176946"/>
    <lineage>
        <taxon>Eukaryota</taxon>
        <taxon>Metazoa</taxon>
        <taxon>Chordata</taxon>
        <taxon>Craniata</taxon>
        <taxon>Vertebrata</taxon>
        <taxon>Euteleostomi</taxon>
        <taxon>Lepidosauria</taxon>
        <taxon>Squamata</taxon>
        <taxon>Bifurcata</taxon>
        <taxon>Unidentata</taxon>
        <taxon>Episquamata</taxon>
        <taxon>Toxicofera</taxon>
        <taxon>Serpentes</taxon>
        <taxon>Henophidia</taxon>
        <taxon>Pythonidae</taxon>
        <taxon>Python</taxon>
    </lineage>
</organism>
<dbReference type="KEGG" id="pbi:103059038"/>
<dbReference type="RefSeq" id="XP_025030115.1">
    <property type="nucleotide sequence ID" value="XM_025174347.1"/>
</dbReference>
<evidence type="ECO:0000256" key="5">
    <source>
        <dbReference type="ARBA" id="ARBA00022723"/>
    </source>
</evidence>
<accession>A0A9F5IR36</accession>
<evidence type="ECO:0000313" key="13">
    <source>
        <dbReference type="RefSeq" id="XP_025030115.1"/>
    </source>
</evidence>
<dbReference type="OrthoDB" id="6692864at2759"/>